<dbReference type="CDD" id="cd07067">
    <property type="entry name" value="HP_PGM_like"/>
    <property type="match status" value="1"/>
</dbReference>
<gene>
    <name evidence="2" type="ORF">SAPIO_CDS5091</name>
</gene>
<dbReference type="PANTHER" id="PTHR48100:SF15">
    <property type="entry name" value="SEDOHEPTULOSE 1,7-BISPHOSPHATASE"/>
    <property type="match status" value="1"/>
</dbReference>
<comment type="caution">
    <text evidence="2">The sequence shown here is derived from an EMBL/GenBank/DDBJ whole genome shotgun (WGS) entry which is preliminary data.</text>
</comment>
<dbReference type="SUPFAM" id="SSF53254">
    <property type="entry name" value="Phosphoglycerate mutase-like"/>
    <property type="match status" value="1"/>
</dbReference>
<accession>A0A084G6Q7</accession>
<feature type="binding site" evidence="1">
    <location>
        <position position="68"/>
    </location>
    <ligand>
        <name>substrate</name>
    </ligand>
</feature>
<dbReference type="VEuPathDB" id="FungiDB:SAPIO_CDS5091"/>
<dbReference type="GO" id="GO:0046390">
    <property type="term" value="P:ribose phosphate biosynthetic process"/>
    <property type="evidence" value="ECO:0007669"/>
    <property type="project" value="EnsemblFungi"/>
</dbReference>
<dbReference type="SMART" id="SM00855">
    <property type="entry name" value="PGAM"/>
    <property type="match status" value="1"/>
</dbReference>
<dbReference type="Proteomes" id="UP000028545">
    <property type="component" value="Unassembled WGS sequence"/>
</dbReference>
<dbReference type="GeneID" id="27724163"/>
<dbReference type="InterPro" id="IPR050275">
    <property type="entry name" value="PGM_Phosphatase"/>
</dbReference>
<dbReference type="FunFam" id="3.40.50.1240:FF:000022">
    <property type="entry name" value="Phosphoglycerate mutase family protein"/>
    <property type="match status" value="1"/>
</dbReference>
<organism evidence="2 3">
    <name type="scientific">Pseudallescheria apiosperma</name>
    <name type="common">Scedosporium apiospermum</name>
    <dbReference type="NCBI Taxonomy" id="563466"/>
    <lineage>
        <taxon>Eukaryota</taxon>
        <taxon>Fungi</taxon>
        <taxon>Dikarya</taxon>
        <taxon>Ascomycota</taxon>
        <taxon>Pezizomycotina</taxon>
        <taxon>Sordariomycetes</taxon>
        <taxon>Hypocreomycetidae</taxon>
        <taxon>Microascales</taxon>
        <taxon>Microascaceae</taxon>
        <taxon>Scedosporium</taxon>
    </lineage>
</organism>
<dbReference type="EMBL" id="JOWA01000097">
    <property type="protein sequence ID" value="KEZ43019.1"/>
    <property type="molecule type" value="Genomic_DNA"/>
</dbReference>
<dbReference type="AlphaFoldDB" id="A0A084G6Q7"/>
<dbReference type="HOGENOM" id="CLU_033323_13_0_1"/>
<evidence type="ECO:0000256" key="1">
    <source>
        <dbReference type="PIRSR" id="PIRSR613078-2"/>
    </source>
</evidence>
<reference evidence="2 3" key="1">
    <citation type="journal article" date="2014" name="Genome Announc.">
        <title>Draft genome sequence of the pathogenic fungus Scedosporium apiospermum.</title>
        <authorList>
            <person name="Vandeputte P."/>
            <person name="Ghamrawi S."/>
            <person name="Rechenmann M."/>
            <person name="Iltis A."/>
            <person name="Giraud S."/>
            <person name="Fleury M."/>
            <person name="Thornton C."/>
            <person name="Delhaes L."/>
            <person name="Meyer W."/>
            <person name="Papon N."/>
            <person name="Bouchara J.P."/>
        </authorList>
    </citation>
    <scope>NUCLEOTIDE SEQUENCE [LARGE SCALE GENOMIC DNA]</scope>
    <source>
        <strain evidence="2 3">IHEM 14462</strain>
    </source>
</reference>
<evidence type="ECO:0000313" key="2">
    <source>
        <dbReference type="EMBL" id="KEZ43019.1"/>
    </source>
</evidence>
<keyword evidence="3" id="KW-1185">Reference proteome</keyword>
<dbReference type="KEGG" id="sapo:SAPIO_CDS5091"/>
<name>A0A084G6Q7_PSEDA</name>
<dbReference type="Pfam" id="PF00300">
    <property type="entry name" value="His_Phos_1"/>
    <property type="match status" value="2"/>
</dbReference>
<dbReference type="OMA" id="RCFIVRH"/>
<dbReference type="InterPro" id="IPR029033">
    <property type="entry name" value="His_PPase_superfam"/>
</dbReference>
<dbReference type="Gene3D" id="3.40.50.1240">
    <property type="entry name" value="Phosphoglycerate mutase-like"/>
    <property type="match status" value="1"/>
</dbReference>
<sequence length="261" mass="29120">MPATPRVFIVRHGETEWSLSGRHTSTSDIPLTANGERRVRATGKALVGHDRLIVPRKLAHIYVSPRKRAQRTFELLNLHPQNPLPWPQRGTPCPATEPNDSLACPAEVQVTDVIREWDYGEYEGLTSAAIRKGRAEAGIEGWWDIWKDGCPGGESPEQVTERLDALVNEIREKWHRPAFEDPSKNGDVLIVAHGHILRAFAMRWGGRGLDEGLTFLMEAGGVGTLSYEHHNIKEPALLLGGAFVVDLKDEEDEVYTNAQKN</sequence>
<evidence type="ECO:0000313" key="3">
    <source>
        <dbReference type="Proteomes" id="UP000028545"/>
    </source>
</evidence>
<dbReference type="GO" id="GO:0050278">
    <property type="term" value="F:sedoheptulose-bisphosphatase activity"/>
    <property type="evidence" value="ECO:0007669"/>
    <property type="project" value="EnsemblFungi"/>
</dbReference>
<evidence type="ECO:0008006" key="4">
    <source>
        <dbReference type="Google" id="ProtNLM"/>
    </source>
</evidence>
<protein>
    <recommendedName>
        <fullName evidence="4">Phosphoglycerate mutase family protein</fullName>
    </recommendedName>
</protein>
<dbReference type="InterPro" id="IPR013078">
    <property type="entry name" value="His_Pase_superF_clade-1"/>
</dbReference>
<dbReference type="PANTHER" id="PTHR48100">
    <property type="entry name" value="BROAD-SPECIFICITY PHOSPHATASE YOR283W-RELATED"/>
    <property type="match status" value="1"/>
</dbReference>
<dbReference type="RefSeq" id="XP_016642818.1">
    <property type="nucleotide sequence ID" value="XM_016787487.1"/>
</dbReference>
<dbReference type="OrthoDB" id="4818801at2759"/>
<proteinExistence type="predicted"/>